<comment type="caution">
    <text evidence="1">The sequence shown here is derived from an EMBL/GenBank/DDBJ whole genome shotgun (WGS) entry which is preliminary data.</text>
</comment>
<dbReference type="Proteomes" id="UP001266305">
    <property type="component" value="Unassembled WGS sequence"/>
</dbReference>
<sequence>MAAAAVVEFQRAQSLLSTDREASIDILHSIGKGRRAASPALPAQLGFCRSGGRAGGAGRSDLPGDPRVPLLWEALKQPPSSLAGC</sequence>
<reference evidence="1 2" key="1">
    <citation type="submission" date="2023-05" db="EMBL/GenBank/DDBJ databases">
        <title>B98-5 Cell Line De Novo Hybrid Assembly: An Optical Mapping Approach.</title>
        <authorList>
            <person name="Kananen K."/>
            <person name="Auerbach J.A."/>
            <person name="Kautto E."/>
            <person name="Blachly J.S."/>
        </authorList>
    </citation>
    <scope>NUCLEOTIDE SEQUENCE [LARGE SCALE GENOMIC DNA]</scope>
    <source>
        <strain evidence="1">B95-8</strain>
        <tissue evidence="1">Cell line</tissue>
    </source>
</reference>
<evidence type="ECO:0000313" key="2">
    <source>
        <dbReference type="Proteomes" id="UP001266305"/>
    </source>
</evidence>
<organism evidence="1 2">
    <name type="scientific">Saguinus oedipus</name>
    <name type="common">Cotton-top tamarin</name>
    <name type="synonym">Oedipomidas oedipus</name>
    <dbReference type="NCBI Taxonomy" id="9490"/>
    <lineage>
        <taxon>Eukaryota</taxon>
        <taxon>Metazoa</taxon>
        <taxon>Chordata</taxon>
        <taxon>Craniata</taxon>
        <taxon>Vertebrata</taxon>
        <taxon>Euteleostomi</taxon>
        <taxon>Mammalia</taxon>
        <taxon>Eutheria</taxon>
        <taxon>Euarchontoglires</taxon>
        <taxon>Primates</taxon>
        <taxon>Haplorrhini</taxon>
        <taxon>Platyrrhini</taxon>
        <taxon>Cebidae</taxon>
        <taxon>Callitrichinae</taxon>
        <taxon>Saguinus</taxon>
    </lineage>
</organism>
<keyword evidence="2" id="KW-1185">Reference proteome</keyword>
<accession>A0ABQ9VQ87</accession>
<gene>
    <name evidence="1" type="ORF">P7K49_011178</name>
</gene>
<name>A0ABQ9VQ87_SAGOE</name>
<proteinExistence type="predicted"/>
<dbReference type="EMBL" id="JASSZA010000005">
    <property type="protein sequence ID" value="KAK2111432.1"/>
    <property type="molecule type" value="Genomic_DNA"/>
</dbReference>
<protein>
    <submittedName>
        <fullName evidence="1">Uncharacterized protein</fullName>
    </submittedName>
</protein>
<evidence type="ECO:0000313" key="1">
    <source>
        <dbReference type="EMBL" id="KAK2111432.1"/>
    </source>
</evidence>